<dbReference type="BioCyc" id="PMAR59922:G1G80-1637-MONOMER"/>
<accession>A2CAX0</accession>
<dbReference type="EMBL" id="CP000554">
    <property type="protein sequence ID" value="ABM78630.1"/>
    <property type="molecule type" value="Genomic_DNA"/>
</dbReference>
<dbReference type="CDD" id="cd02440">
    <property type="entry name" value="AdoMet_MTases"/>
    <property type="match status" value="1"/>
</dbReference>
<dbReference type="RefSeq" id="WP_011826513.1">
    <property type="nucleotide sequence ID" value="NC_008820.1"/>
</dbReference>
<dbReference type="AlphaFoldDB" id="A2CAX0"/>
<reference evidence="2 3" key="1">
    <citation type="journal article" date="2007" name="PLoS Genet.">
        <title>Patterns and implications of gene gain and loss in the evolution of Prochlorococcus.</title>
        <authorList>
            <person name="Kettler G.C."/>
            <person name="Martiny A.C."/>
            <person name="Huang K."/>
            <person name="Zucker J."/>
            <person name="Coleman M.L."/>
            <person name="Rodrigue S."/>
            <person name="Chen F."/>
            <person name="Lapidus A."/>
            <person name="Ferriera S."/>
            <person name="Johnson J."/>
            <person name="Steglich C."/>
            <person name="Church G.M."/>
            <person name="Richardson P."/>
            <person name="Chisholm S.W."/>
        </authorList>
    </citation>
    <scope>NUCLEOTIDE SEQUENCE [LARGE SCALE GENOMIC DNA]</scope>
    <source>
        <strain evidence="2 3">MIT 9303</strain>
    </source>
</reference>
<evidence type="ECO:0000313" key="2">
    <source>
        <dbReference type="EMBL" id="ABM78630.1"/>
    </source>
</evidence>
<gene>
    <name evidence="2" type="ordered locus">P9303_18881</name>
</gene>
<dbReference type="STRING" id="59922.P9303_18881"/>
<evidence type="ECO:0000259" key="1">
    <source>
        <dbReference type="Pfam" id="PF05430"/>
    </source>
</evidence>
<name>A2CAX0_PROM3</name>
<proteinExistence type="predicted"/>
<feature type="domain" description="MnmC-like methyltransferase" evidence="1">
    <location>
        <begin position="120"/>
        <end position="228"/>
    </location>
</feature>
<dbReference type="KEGG" id="pmf:P9303_18881"/>
<dbReference type="PANTHER" id="PTHR39963">
    <property type="entry name" value="SLL0983 PROTEIN"/>
    <property type="match status" value="1"/>
</dbReference>
<dbReference type="InterPro" id="IPR029063">
    <property type="entry name" value="SAM-dependent_MTases_sf"/>
</dbReference>
<evidence type="ECO:0000313" key="3">
    <source>
        <dbReference type="Proteomes" id="UP000002274"/>
    </source>
</evidence>
<dbReference type="Pfam" id="PF05430">
    <property type="entry name" value="Methyltransf_30"/>
    <property type="match status" value="1"/>
</dbReference>
<dbReference type="GO" id="GO:0016645">
    <property type="term" value="F:oxidoreductase activity, acting on the CH-NH group of donors"/>
    <property type="evidence" value="ECO:0007669"/>
    <property type="project" value="InterPro"/>
</dbReference>
<organism evidence="2 3">
    <name type="scientific">Prochlorococcus marinus (strain MIT 9303)</name>
    <dbReference type="NCBI Taxonomy" id="59922"/>
    <lineage>
        <taxon>Bacteria</taxon>
        <taxon>Bacillati</taxon>
        <taxon>Cyanobacteriota</taxon>
        <taxon>Cyanophyceae</taxon>
        <taxon>Synechococcales</taxon>
        <taxon>Prochlorococcaceae</taxon>
        <taxon>Prochlorococcus</taxon>
    </lineage>
</organism>
<sequence>MSGCIAESLPLGTLSAYATADGSFSLYSSHFNEAFHSSAGALTEAHAKFVDPAQLERFSGSKQLRVLDVCVGLGYNSAALIDALQGNSISLQWFGLELDHRPLTMALQQSSFKTIWSPQVLTILERIRDCNSWREGTSNGTLFWGDARQKLNWLPNDLKIDLILMDAFSPSCCPQLWSDEFLTALARKLAPGGRLLTYCRAAAVRASLRRAGLQLRSLLTVPGERQGWSAGTLAILPDQHEATSSQGPNWQPLSLMEEEHLLTRAAIPYRDPSGQATVEEIIKRRREEQRECKMESTNAWKRRWCRNRTGECQ</sequence>
<dbReference type="PANTHER" id="PTHR39963:SF1">
    <property type="entry name" value="MNMC-LIKE METHYLTRANSFERASE DOMAIN-CONTAINING PROTEIN"/>
    <property type="match status" value="1"/>
</dbReference>
<dbReference type="SUPFAM" id="SSF53335">
    <property type="entry name" value="S-adenosyl-L-methionine-dependent methyltransferases"/>
    <property type="match status" value="1"/>
</dbReference>
<dbReference type="HOGENOM" id="CLU_061971_0_1_3"/>
<dbReference type="Proteomes" id="UP000002274">
    <property type="component" value="Chromosome"/>
</dbReference>
<dbReference type="Gene3D" id="3.40.50.150">
    <property type="entry name" value="Vaccinia Virus protein VP39"/>
    <property type="match status" value="1"/>
</dbReference>
<protein>
    <submittedName>
        <fullName evidence="2">Uncharacterized conserved protein</fullName>
    </submittedName>
</protein>
<dbReference type="InterPro" id="IPR008471">
    <property type="entry name" value="MnmC-like_methylTransf"/>
</dbReference>